<evidence type="ECO:0000256" key="2">
    <source>
        <dbReference type="SAM" id="MobiDB-lite"/>
    </source>
</evidence>
<sequence length="183" mass="19745">MVCRSTSQERGGADGADGPPGNSRLGEQSEAVPLGNADGDSITMGSSPRFPMYDNDFGWGKPLAVRSGGANKFDGKISAFPGKEKLAGEERNVFAGRENVGDDDVFGGSGDKISSASLQSIGRSETERRRSPRWTSSPGTQCTWRLFLFTTISCLTGKEVKRAPQKLRSRWLKALCMITMMKS</sequence>
<feature type="region of interest" description="Disordered" evidence="2">
    <location>
        <begin position="98"/>
        <end position="138"/>
    </location>
</feature>
<organism evidence="3">
    <name type="scientific">Brassica napus</name>
    <name type="common">Rape</name>
    <dbReference type="NCBI Taxonomy" id="3708"/>
    <lineage>
        <taxon>Eukaryota</taxon>
        <taxon>Viridiplantae</taxon>
        <taxon>Streptophyta</taxon>
        <taxon>Embryophyta</taxon>
        <taxon>Tracheophyta</taxon>
        <taxon>Spermatophyta</taxon>
        <taxon>Magnoliopsida</taxon>
        <taxon>eudicotyledons</taxon>
        <taxon>Gunneridae</taxon>
        <taxon>Pentapetalae</taxon>
        <taxon>rosids</taxon>
        <taxon>malvids</taxon>
        <taxon>Brassicales</taxon>
        <taxon>Brassicaceae</taxon>
        <taxon>Brassiceae</taxon>
        <taxon>Brassica</taxon>
    </lineage>
</organism>
<evidence type="ECO:0000256" key="1">
    <source>
        <dbReference type="ARBA" id="ARBA00022679"/>
    </source>
</evidence>
<accession>A0A816XRG8</accession>
<keyword evidence="1" id="KW-0808">Transferase</keyword>
<dbReference type="InterPro" id="IPR051283">
    <property type="entry name" value="Sec_Metabolite_Acyltrans"/>
</dbReference>
<dbReference type="EMBL" id="HG994355">
    <property type="protein sequence ID" value="CAF2149971.1"/>
    <property type="molecule type" value="Genomic_DNA"/>
</dbReference>
<reference evidence="3" key="1">
    <citation type="submission" date="2021-01" db="EMBL/GenBank/DDBJ databases">
        <authorList>
            <consortium name="Genoscope - CEA"/>
            <person name="William W."/>
        </authorList>
    </citation>
    <scope>NUCLEOTIDE SEQUENCE</scope>
</reference>
<dbReference type="AlphaFoldDB" id="A0A816XRG8"/>
<dbReference type="Pfam" id="PF02458">
    <property type="entry name" value="Transferase"/>
    <property type="match status" value="1"/>
</dbReference>
<feature type="compositionally biased region" description="Polar residues" evidence="2">
    <location>
        <begin position="112"/>
        <end position="123"/>
    </location>
</feature>
<dbReference type="Gene3D" id="3.30.559.10">
    <property type="entry name" value="Chloramphenicol acetyltransferase-like domain"/>
    <property type="match status" value="1"/>
</dbReference>
<gene>
    <name evidence="3" type="ORF">DARMORV10_A01P17330.1</name>
</gene>
<proteinExistence type="predicted"/>
<dbReference type="PANTHER" id="PTHR31896:SF50">
    <property type="entry name" value="BAHD ACYLTRANSFERASE DCR"/>
    <property type="match status" value="1"/>
</dbReference>
<dbReference type="PANTHER" id="PTHR31896">
    <property type="entry name" value="FAMILY REGULATORY PROTEIN, PUTATIVE (AFU_ORTHOLOGUE AFUA_3G14730)-RELATED"/>
    <property type="match status" value="1"/>
</dbReference>
<protein>
    <submittedName>
        <fullName evidence="3">(rape) hypothetical protein</fullName>
    </submittedName>
</protein>
<dbReference type="InterPro" id="IPR023213">
    <property type="entry name" value="CAT-like_dom_sf"/>
</dbReference>
<name>A0A816XRG8_BRANA</name>
<feature type="region of interest" description="Disordered" evidence="2">
    <location>
        <begin position="1"/>
        <end position="51"/>
    </location>
</feature>
<dbReference type="Proteomes" id="UP001295469">
    <property type="component" value="Chromosome A01"/>
</dbReference>
<evidence type="ECO:0000313" key="3">
    <source>
        <dbReference type="EMBL" id="CAF2149971.1"/>
    </source>
</evidence>
<dbReference type="GO" id="GO:0016740">
    <property type="term" value="F:transferase activity"/>
    <property type="evidence" value="ECO:0007669"/>
    <property type="project" value="UniProtKB-KW"/>
</dbReference>